<dbReference type="EMBL" id="SLYC01000057">
    <property type="protein sequence ID" value="TCP95713.1"/>
    <property type="molecule type" value="Genomic_DNA"/>
</dbReference>
<reference evidence="1 2" key="1">
    <citation type="submission" date="2019-03" db="EMBL/GenBank/DDBJ databases">
        <title>Genomic Encyclopedia of Type Strains, Phase IV (KMG-IV): sequencing the most valuable type-strain genomes for metagenomic binning, comparative biology and taxonomic classification.</title>
        <authorList>
            <person name="Goeker M."/>
        </authorList>
    </citation>
    <scope>NUCLEOTIDE SEQUENCE [LARGE SCALE GENOMIC DNA]</scope>
    <source>
        <strain evidence="1 2">DSM 100013</strain>
    </source>
</reference>
<proteinExistence type="predicted"/>
<dbReference type="Proteomes" id="UP000295504">
    <property type="component" value="Unassembled WGS sequence"/>
</dbReference>
<comment type="caution">
    <text evidence="1">The sequence shown here is derived from an EMBL/GenBank/DDBJ whole genome shotgun (WGS) entry which is preliminary data.</text>
</comment>
<dbReference type="OrthoDB" id="8754772at2"/>
<dbReference type="RefSeq" id="WP_132849649.1">
    <property type="nucleotide sequence ID" value="NZ_CP058648.1"/>
</dbReference>
<evidence type="ECO:0000313" key="1">
    <source>
        <dbReference type="EMBL" id="TCP95713.1"/>
    </source>
</evidence>
<protein>
    <recommendedName>
        <fullName evidence="3">SnoaL-like protein</fullName>
    </recommendedName>
</protein>
<evidence type="ECO:0008006" key="3">
    <source>
        <dbReference type="Google" id="ProtNLM"/>
    </source>
</evidence>
<name>A0A4V2T217_9FIRM</name>
<dbReference type="AlphaFoldDB" id="A0A4V2T217"/>
<organism evidence="1 2">
    <name type="scientific">Serpentinicella alkaliphila</name>
    <dbReference type="NCBI Taxonomy" id="1734049"/>
    <lineage>
        <taxon>Bacteria</taxon>
        <taxon>Bacillati</taxon>
        <taxon>Bacillota</taxon>
        <taxon>Clostridia</taxon>
        <taxon>Peptostreptococcales</taxon>
        <taxon>Natronincolaceae</taxon>
        <taxon>Serpentinicella</taxon>
    </lineage>
</organism>
<evidence type="ECO:0000313" key="2">
    <source>
        <dbReference type="Proteomes" id="UP000295504"/>
    </source>
</evidence>
<accession>A0A4V2T217</accession>
<sequence length="136" mass="16233">MTNETEVEKVINKFYEIISGKAEDGRDWCEFRRLFYSEDSSLTSMKYNNKECITKPLNVEEYIVVLRNFLKSKDFYEYGFNYEIKVYESIANVYSEYAAKPNKEDTEIIKRGVNIAQFIFNGLTWKIHSMLWQDQV</sequence>
<gene>
    <name evidence="1" type="ORF">EDD79_10579</name>
</gene>
<keyword evidence="2" id="KW-1185">Reference proteome</keyword>